<dbReference type="NCBIfam" id="NF000818">
    <property type="entry name" value="PRK00062.1"/>
    <property type="match status" value="1"/>
</dbReference>
<sequence>MKEARALPATKRSLVLHERALGLFPGGVNSPVRAFLAVGGTPRTIASARGAYLKDADGNELLDYVLGWGPMLLGHAHPAVVLAVERQLRDGTLFGMSSQLEPELAERVRRFYPAAERLRFVSTGTEATMAAIRVARAATGRDGFIKFDGNYHGHADAFLIRGGSGLATFGVPDSAGVPASAAADTRVASFNDLGSVEAAFAREPERIAAIIVEPVVGNMGVIPPKTDFLQGLRNLCDRYGALLVFDEVMSGFRVARGGAAERYGVRPDLVALGKVIGGGLPVAAFGGRADLMGLVAPEGPVYQAGTYSGNPLAMAAGDATLAQLEKDPAIFRRVEGCTTLLAAGLREILTRRKVPGVVNAIGSMWTIFFGVSEVSSIEDARRASRDDYARFFQSMLERGILLPPSACESAFLSDAHSETELDRTLEAADEAIEGIACHKDRP</sequence>
<evidence type="ECO:0000313" key="8">
    <source>
        <dbReference type="EMBL" id="TMQ55273.1"/>
    </source>
</evidence>
<gene>
    <name evidence="7 8" type="primary">hemL</name>
    <name evidence="8" type="ORF">E6K74_03680</name>
    <name evidence="9" type="ORF">E6K77_10345</name>
</gene>
<dbReference type="PROSITE" id="PS00600">
    <property type="entry name" value="AA_TRANSFER_CLASS_3"/>
    <property type="match status" value="1"/>
</dbReference>
<dbReference type="EC" id="5.4.3.8" evidence="7"/>
<proteinExistence type="inferred from homology"/>
<dbReference type="GO" id="GO:0042286">
    <property type="term" value="F:glutamate-1-semialdehyde 2,1-aminomutase activity"/>
    <property type="evidence" value="ECO:0007669"/>
    <property type="project" value="UniProtKB-UniRule"/>
</dbReference>
<evidence type="ECO:0000256" key="5">
    <source>
        <dbReference type="ARBA" id="ARBA00023235"/>
    </source>
</evidence>
<comment type="caution">
    <text evidence="8">The sequence shown here is derived from an EMBL/GenBank/DDBJ whole genome shotgun (WGS) entry which is preliminary data.</text>
</comment>
<feature type="modified residue" description="N6-(pyridoxal phosphate)lysine" evidence="7">
    <location>
        <position position="274"/>
    </location>
</feature>
<comment type="catalytic activity">
    <reaction evidence="7">
        <text>(S)-4-amino-5-oxopentanoate = 5-aminolevulinate</text>
        <dbReference type="Rhea" id="RHEA:14265"/>
        <dbReference type="ChEBI" id="CHEBI:57501"/>
        <dbReference type="ChEBI" id="CHEBI:356416"/>
        <dbReference type="EC" id="5.4.3.8"/>
    </reaction>
</comment>
<dbReference type="Pfam" id="PF00202">
    <property type="entry name" value="Aminotran_3"/>
    <property type="match status" value="1"/>
</dbReference>
<keyword evidence="6 7" id="KW-0627">Porphyrin biosynthesis</keyword>
<evidence type="ECO:0000256" key="1">
    <source>
        <dbReference type="ARBA" id="ARBA00001933"/>
    </source>
</evidence>
<dbReference type="Proteomes" id="UP000317366">
    <property type="component" value="Unassembled WGS sequence"/>
</dbReference>
<dbReference type="SUPFAM" id="SSF53383">
    <property type="entry name" value="PLP-dependent transferases"/>
    <property type="match status" value="1"/>
</dbReference>
<dbReference type="NCBIfam" id="TIGR00713">
    <property type="entry name" value="hemL"/>
    <property type="match status" value="1"/>
</dbReference>
<evidence type="ECO:0000313" key="11">
    <source>
        <dbReference type="Proteomes" id="UP000319829"/>
    </source>
</evidence>
<dbReference type="PANTHER" id="PTHR43713">
    <property type="entry name" value="GLUTAMATE-1-SEMIALDEHYDE 2,1-AMINOMUTASE"/>
    <property type="match status" value="1"/>
</dbReference>
<dbReference type="GO" id="GO:0008483">
    <property type="term" value="F:transaminase activity"/>
    <property type="evidence" value="ECO:0007669"/>
    <property type="project" value="InterPro"/>
</dbReference>
<reference evidence="10 11" key="1">
    <citation type="journal article" date="2019" name="Nat. Microbiol.">
        <title>Mediterranean grassland soil C-N compound turnover is dependent on rainfall and depth, and is mediated by genomically divergent microorganisms.</title>
        <authorList>
            <person name="Diamond S."/>
            <person name="Andeer P.F."/>
            <person name="Li Z."/>
            <person name="Crits-Christoph A."/>
            <person name="Burstein D."/>
            <person name="Anantharaman K."/>
            <person name="Lane K.R."/>
            <person name="Thomas B.C."/>
            <person name="Pan C."/>
            <person name="Northen T.R."/>
            <person name="Banfield J.F."/>
        </authorList>
    </citation>
    <scope>NUCLEOTIDE SEQUENCE [LARGE SCALE GENOMIC DNA]</scope>
    <source>
        <strain evidence="8">WS_4</strain>
        <strain evidence="9">WS_7</strain>
    </source>
</reference>
<comment type="similarity">
    <text evidence="3 7">Belongs to the class-III pyridoxal-phosphate-dependent aminotransferase family. HemL subfamily.</text>
</comment>
<dbReference type="AlphaFoldDB" id="A0A538SV58"/>
<dbReference type="Gene3D" id="3.90.1150.10">
    <property type="entry name" value="Aspartate Aminotransferase, domain 1"/>
    <property type="match status" value="1"/>
</dbReference>
<accession>A0A538SV58</accession>
<dbReference type="GO" id="GO:0030170">
    <property type="term" value="F:pyridoxal phosphate binding"/>
    <property type="evidence" value="ECO:0007669"/>
    <property type="project" value="InterPro"/>
</dbReference>
<keyword evidence="5 7" id="KW-0413">Isomerase</keyword>
<evidence type="ECO:0000313" key="9">
    <source>
        <dbReference type="EMBL" id="TMQ61419.1"/>
    </source>
</evidence>
<organism evidence="8 11">
    <name type="scientific">Eiseniibacteriota bacterium</name>
    <dbReference type="NCBI Taxonomy" id="2212470"/>
    <lineage>
        <taxon>Bacteria</taxon>
        <taxon>Candidatus Eiseniibacteriota</taxon>
    </lineage>
</organism>
<dbReference type="Proteomes" id="UP000319829">
    <property type="component" value="Unassembled WGS sequence"/>
</dbReference>
<evidence type="ECO:0000256" key="4">
    <source>
        <dbReference type="ARBA" id="ARBA00022898"/>
    </source>
</evidence>
<dbReference type="InterPro" id="IPR015424">
    <property type="entry name" value="PyrdxlP-dep_Trfase"/>
</dbReference>
<dbReference type="PANTHER" id="PTHR43713:SF3">
    <property type="entry name" value="GLUTAMATE-1-SEMIALDEHYDE 2,1-AMINOMUTASE 1, CHLOROPLASTIC-RELATED"/>
    <property type="match status" value="1"/>
</dbReference>
<comment type="cofactor">
    <cofactor evidence="1 7">
        <name>pyridoxal 5'-phosphate</name>
        <dbReference type="ChEBI" id="CHEBI:597326"/>
    </cofactor>
</comment>
<comment type="pathway">
    <text evidence="2">Porphyrin-containing compound metabolism; protoporphyrin-IX biosynthesis; 5-aminolevulinate from L-glutamyl-tRNA(Glu): step 2/2.</text>
</comment>
<keyword evidence="7" id="KW-0963">Cytoplasm</keyword>
<comment type="subcellular location">
    <subcellularLocation>
        <location evidence="7">Cytoplasm</location>
    </subcellularLocation>
</comment>
<evidence type="ECO:0000256" key="3">
    <source>
        <dbReference type="ARBA" id="ARBA00008981"/>
    </source>
</evidence>
<dbReference type="FunFam" id="3.40.640.10:FF:000021">
    <property type="entry name" value="Glutamate-1-semialdehyde 2,1-aminomutase"/>
    <property type="match status" value="1"/>
</dbReference>
<comment type="subunit">
    <text evidence="7">Homodimer.</text>
</comment>
<dbReference type="InterPro" id="IPR049704">
    <property type="entry name" value="Aminotrans_3_PPA_site"/>
</dbReference>
<dbReference type="UniPathway" id="UPA00251">
    <property type="reaction ID" value="UER00317"/>
</dbReference>
<protein>
    <recommendedName>
        <fullName evidence="7">Glutamate-1-semialdehyde 2,1-aminomutase</fullName>
        <shortName evidence="7">GSA</shortName>
        <ecNumber evidence="7">5.4.3.8</ecNumber>
    </recommendedName>
    <alternativeName>
        <fullName evidence="7">Glutamate-1-semialdehyde aminotransferase</fullName>
        <shortName evidence="7">GSA-AT</shortName>
    </alternativeName>
</protein>
<keyword evidence="4 7" id="KW-0663">Pyridoxal phosphate</keyword>
<evidence type="ECO:0000313" key="10">
    <source>
        <dbReference type="Proteomes" id="UP000317366"/>
    </source>
</evidence>
<dbReference type="InterPro" id="IPR005814">
    <property type="entry name" value="Aminotrans_3"/>
</dbReference>
<dbReference type="InterPro" id="IPR015421">
    <property type="entry name" value="PyrdxlP-dep_Trfase_major"/>
</dbReference>
<dbReference type="Gene3D" id="3.40.640.10">
    <property type="entry name" value="Type I PLP-dependent aspartate aminotransferase-like (Major domain)"/>
    <property type="match status" value="1"/>
</dbReference>
<evidence type="ECO:0000256" key="7">
    <source>
        <dbReference type="HAMAP-Rule" id="MF_00375"/>
    </source>
</evidence>
<dbReference type="HAMAP" id="MF_00375">
    <property type="entry name" value="HemL_aminotrans_3"/>
    <property type="match status" value="1"/>
</dbReference>
<name>A0A538SV58_UNCEI</name>
<dbReference type="EMBL" id="VBOX01000102">
    <property type="protein sequence ID" value="TMQ61419.1"/>
    <property type="molecule type" value="Genomic_DNA"/>
</dbReference>
<dbReference type="InterPro" id="IPR004639">
    <property type="entry name" value="4pyrrol_synth_GluAld_NH2Trfase"/>
</dbReference>
<dbReference type="InterPro" id="IPR015422">
    <property type="entry name" value="PyrdxlP-dep_Trfase_small"/>
</dbReference>
<evidence type="ECO:0000256" key="6">
    <source>
        <dbReference type="ARBA" id="ARBA00023244"/>
    </source>
</evidence>
<dbReference type="EMBL" id="VBOU01000037">
    <property type="protein sequence ID" value="TMQ55273.1"/>
    <property type="molecule type" value="Genomic_DNA"/>
</dbReference>
<evidence type="ECO:0000256" key="2">
    <source>
        <dbReference type="ARBA" id="ARBA00004819"/>
    </source>
</evidence>
<dbReference type="GO" id="GO:0005737">
    <property type="term" value="C:cytoplasm"/>
    <property type="evidence" value="ECO:0007669"/>
    <property type="project" value="UniProtKB-SubCell"/>
</dbReference>
<dbReference type="CDD" id="cd00610">
    <property type="entry name" value="OAT_like"/>
    <property type="match status" value="1"/>
</dbReference>
<dbReference type="GO" id="GO:0006782">
    <property type="term" value="P:protoporphyrinogen IX biosynthetic process"/>
    <property type="evidence" value="ECO:0007669"/>
    <property type="project" value="UniProtKB-UniRule"/>
</dbReference>